<dbReference type="AlphaFoldDB" id="A0A1Y1ZNZ4"/>
<dbReference type="InterPro" id="IPR043129">
    <property type="entry name" value="ATPase_NBD"/>
</dbReference>
<dbReference type="GO" id="GO:0004340">
    <property type="term" value="F:glucokinase activity"/>
    <property type="evidence" value="ECO:0007669"/>
    <property type="project" value="TreeGrafter"/>
</dbReference>
<evidence type="ECO:0000259" key="10">
    <source>
        <dbReference type="Pfam" id="PF03727"/>
    </source>
</evidence>
<organism evidence="11 12">
    <name type="scientific">Clohesyomyces aquaticus</name>
    <dbReference type="NCBI Taxonomy" id="1231657"/>
    <lineage>
        <taxon>Eukaryota</taxon>
        <taxon>Fungi</taxon>
        <taxon>Dikarya</taxon>
        <taxon>Ascomycota</taxon>
        <taxon>Pezizomycotina</taxon>
        <taxon>Dothideomycetes</taxon>
        <taxon>Pleosporomycetidae</taxon>
        <taxon>Pleosporales</taxon>
        <taxon>Lindgomycetaceae</taxon>
        <taxon>Clohesyomyces</taxon>
    </lineage>
</organism>
<protein>
    <recommendedName>
        <fullName evidence="8">Phosphotransferase</fullName>
        <ecNumber evidence="8">2.7.1.-</ecNumber>
    </recommendedName>
</protein>
<dbReference type="Proteomes" id="UP000193144">
    <property type="component" value="Unassembled WGS sequence"/>
</dbReference>
<comment type="pathway">
    <text evidence="1">Carbohydrate degradation; glycolysis; D-glyceraldehyde 3-phosphate and glycerone phosphate from D-glucose: step 1/4.</text>
</comment>
<dbReference type="EC" id="2.7.1.-" evidence="8"/>
<evidence type="ECO:0000256" key="4">
    <source>
        <dbReference type="ARBA" id="ARBA00022741"/>
    </source>
</evidence>
<dbReference type="UniPathway" id="UPA00109">
    <property type="reaction ID" value="UER00180"/>
</dbReference>
<name>A0A1Y1ZNZ4_9PLEO</name>
<dbReference type="Pfam" id="PF03727">
    <property type="entry name" value="Hexokinase_2"/>
    <property type="match status" value="1"/>
</dbReference>
<evidence type="ECO:0000256" key="1">
    <source>
        <dbReference type="ARBA" id="ARBA00004888"/>
    </source>
</evidence>
<proteinExistence type="inferred from homology"/>
<dbReference type="PANTHER" id="PTHR19443">
    <property type="entry name" value="HEXOKINASE"/>
    <property type="match status" value="1"/>
</dbReference>
<evidence type="ECO:0000256" key="8">
    <source>
        <dbReference type="RuleBase" id="RU362007"/>
    </source>
</evidence>
<keyword evidence="7 8" id="KW-0324">Glycolysis</keyword>
<evidence type="ECO:0000256" key="2">
    <source>
        <dbReference type="ARBA" id="ARBA00009225"/>
    </source>
</evidence>
<dbReference type="PANTHER" id="PTHR19443:SF30">
    <property type="entry name" value="GLUCOKINASE-1-RELATED"/>
    <property type="match status" value="1"/>
</dbReference>
<sequence length="523" mass="56850">MRLHRYLSWIQRLCWPSTSAKNDSEEAEEVREHETKLAKHSYSNIDAIKRISLQETAERIASEFEFSDKDVRRAVEGFVRQMNEGLKSPGCAIEQLPSFITEVPTGREEGTYLAVDLGGTNVRICSVTLNGDGTYALLQDKMPIPVALMTSATSNALFLWVATMVREFLRKHYPGSLKSDTTASIFDLGFTFSHAVDQININSGTLIRWSKGFDIDGVVGQDICALLQNVFVELDVPVRVTALINDTVGTLMARAYASPQSAKTILGAVFGTGTNGAYVEQASRITKLDGVGTGAKGSIMIVNSEWGNFDQKLQYLPTTSFDRAIDAGSVNPGFEMFEKRISGMYLGEILRLAILSLTTDPKVRLFAGTLISTTSKLYAQWGLDSSFMSHLESDATVHLSVTRTQIEEYLDISIVSYEELEAIRIISHAIGRRSARLSAVALGAVILQTDCLRTADKGRIDVGVDGSLIALYPGFLAEMRTALKAVEEIGAEGEGKIDILLARDGSGVGAALAAHIAGKVVDS</sequence>
<dbReference type="GO" id="GO:0001678">
    <property type="term" value="P:intracellular glucose homeostasis"/>
    <property type="evidence" value="ECO:0007669"/>
    <property type="project" value="InterPro"/>
</dbReference>
<feature type="domain" description="Hexokinase N-terminal" evidence="9">
    <location>
        <begin position="57"/>
        <end position="256"/>
    </location>
</feature>
<reference evidence="11 12" key="1">
    <citation type="submission" date="2016-07" db="EMBL/GenBank/DDBJ databases">
        <title>Pervasive Adenine N6-methylation of Active Genes in Fungi.</title>
        <authorList>
            <consortium name="DOE Joint Genome Institute"/>
            <person name="Mondo S.J."/>
            <person name="Dannebaum R.O."/>
            <person name="Kuo R.C."/>
            <person name="Labutti K."/>
            <person name="Haridas S."/>
            <person name="Kuo A."/>
            <person name="Salamov A."/>
            <person name="Ahrendt S.R."/>
            <person name="Lipzen A."/>
            <person name="Sullivan W."/>
            <person name="Andreopoulos W.B."/>
            <person name="Clum A."/>
            <person name="Lindquist E."/>
            <person name="Daum C."/>
            <person name="Ramamoorthy G.K."/>
            <person name="Gryganskyi A."/>
            <person name="Culley D."/>
            <person name="Magnuson J.K."/>
            <person name="James T.Y."/>
            <person name="O'Malley M.A."/>
            <person name="Stajich J.E."/>
            <person name="Spatafora J.W."/>
            <person name="Visel A."/>
            <person name="Grigoriev I.V."/>
        </authorList>
    </citation>
    <scope>NUCLEOTIDE SEQUENCE [LARGE SCALE GENOMIC DNA]</scope>
    <source>
        <strain evidence="11 12">CBS 115471</strain>
    </source>
</reference>
<keyword evidence="4 8" id="KW-0547">Nucleotide-binding</keyword>
<dbReference type="GO" id="GO:0005536">
    <property type="term" value="F:D-glucose binding"/>
    <property type="evidence" value="ECO:0007669"/>
    <property type="project" value="InterPro"/>
</dbReference>
<keyword evidence="6 8" id="KW-0067">ATP-binding</keyword>
<dbReference type="GO" id="GO:0005739">
    <property type="term" value="C:mitochondrion"/>
    <property type="evidence" value="ECO:0007669"/>
    <property type="project" value="TreeGrafter"/>
</dbReference>
<dbReference type="InterPro" id="IPR022673">
    <property type="entry name" value="Hexokinase_C"/>
</dbReference>
<comment type="similarity">
    <text evidence="2 8">Belongs to the hexokinase family.</text>
</comment>
<keyword evidence="12" id="KW-1185">Reference proteome</keyword>
<dbReference type="PROSITE" id="PS51748">
    <property type="entry name" value="HEXOKINASE_2"/>
    <property type="match status" value="1"/>
</dbReference>
<keyword evidence="3 8" id="KW-0808">Transferase</keyword>
<dbReference type="STRING" id="1231657.A0A1Y1ZNZ4"/>
<dbReference type="GO" id="GO:0005829">
    <property type="term" value="C:cytosol"/>
    <property type="evidence" value="ECO:0007669"/>
    <property type="project" value="TreeGrafter"/>
</dbReference>
<evidence type="ECO:0000313" key="12">
    <source>
        <dbReference type="Proteomes" id="UP000193144"/>
    </source>
</evidence>
<feature type="domain" description="Hexokinase C-terminal" evidence="10">
    <location>
        <begin position="266"/>
        <end position="515"/>
    </location>
</feature>
<dbReference type="FunFam" id="3.30.420.40:FF:000034">
    <property type="entry name" value="Phosphotransferase"/>
    <property type="match status" value="1"/>
</dbReference>
<dbReference type="OrthoDB" id="419537at2759"/>
<dbReference type="InterPro" id="IPR001312">
    <property type="entry name" value="Hexokinase"/>
</dbReference>
<evidence type="ECO:0000259" key="9">
    <source>
        <dbReference type="Pfam" id="PF00349"/>
    </source>
</evidence>
<dbReference type="GO" id="GO:0006096">
    <property type="term" value="P:glycolytic process"/>
    <property type="evidence" value="ECO:0007669"/>
    <property type="project" value="UniProtKB-UniPathway"/>
</dbReference>
<keyword evidence="5 8" id="KW-0418">Kinase</keyword>
<dbReference type="EMBL" id="MCFA01000058">
    <property type="protein sequence ID" value="ORY11747.1"/>
    <property type="molecule type" value="Genomic_DNA"/>
</dbReference>
<dbReference type="InterPro" id="IPR022672">
    <property type="entry name" value="Hexokinase_N"/>
</dbReference>
<dbReference type="GO" id="GO:0008865">
    <property type="term" value="F:fructokinase activity"/>
    <property type="evidence" value="ECO:0007669"/>
    <property type="project" value="TreeGrafter"/>
</dbReference>
<gene>
    <name evidence="11" type="ORF">BCR34DRAFT_513497</name>
</gene>
<dbReference type="Gene3D" id="3.30.420.40">
    <property type="match status" value="1"/>
</dbReference>
<evidence type="ECO:0000256" key="7">
    <source>
        <dbReference type="ARBA" id="ARBA00023152"/>
    </source>
</evidence>
<evidence type="ECO:0000313" key="11">
    <source>
        <dbReference type="EMBL" id="ORY11747.1"/>
    </source>
</evidence>
<dbReference type="PRINTS" id="PR00475">
    <property type="entry name" value="HEXOKINASE"/>
</dbReference>
<dbReference type="GO" id="GO:0005524">
    <property type="term" value="F:ATP binding"/>
    <property type="evidence" value="ECO:0007669"/>
    <property type="project" value="UniProtKB-UniRule"/>
</dbReference>
<dbReference type="GO" id="GO:0006006">
    <property type="term" value="P:glucose metabolic process"/>
    <property type="evidence" value="ECO:0007669"/>
    <property type="project" value="TreeGrafter"/>
</dbReference>
<evidence type="ECO:0000256" key="5">
    <source>
        <dbReference type="ARBA" id="ARBA00022777"/>
    </source>
</evidence>
<evidence type="ECO:0000256" key="6">
    <source>
        <dbReference type="ARBA" id="ARBA00022840"/>
    </source>
</evidence>
<dbReference type="Gene3D" id="3.40.367.20">
    <property type="match status" value="1"/>
</dbReference>
<accession>A0A1Y1ZNZ4</accession>
<evidence type="ECO:0000256" key="3">
    <source>
        <dbReference type="ARBA" id="ARBA00022679"/>
    </source>
</evidence>
<dbReference type="SUPFAM" id="SSF53067">
    <property type="entry name" value="Actin-like ATPase domain"/>
    <property type="match status" value="2"/>
</dbReference>
<comment type="caution">
    <text evidence="11">The sequence shown here is derived from an EMBL/GenBank/DDBJ whole genome shotgun (WGS) entry which is preliminary data.</text>
</comment>
<dbReference type="Pfam" id="PF00349">
    <property type="entry name" value="Hexokinase_1"/>
    <property type="match status" value="1"/>
</dbReference>